<dbReference type="InterPro" id="IPR055275">
    <property type="entry name" value="Ferredox_Rdtase"/>
</dbReference>
<keyword evidence="8" id="KW-0496">Mitochondrion</keyword>
<name>A0ABR3AAW9_9AGAR</name>
<comment type="caution">
    <text evidence="9">The sequence shown here is derived from an EMBL/GenBank/DDBJ whole genome shotgun (WGS) entry which is preliminary data.</text>
</comment>
<comment type="subcellular location">
    <subcellularLocation>
        <location evidence="8">Mitochondrion</location>
    </subcellularLocation>
</comment>
<comment type="cofactor">
    <cofactor evidence="1 8">
        <name>FAD</name>
        <dbReference type="ChEBI" id="CHEBI:57692"/>
    </cofactor>
</comment>
<organism evidence="9 10">
    <name type="scientific">Marasmius tenuissimus</name>
    <dbReference type="NCBI Taxonomy" id="585030"/>
    <lineage>
        <taxon>Eukaryota</taxon>
        <taxon>Fungi</taxon>
        <taxon>Dikarya</taxon>
        <taxon>Basidiomycota</taxon>
        <taxon>Agaricomycotina</taxon>
        <taxon>Agaricomycetes</taxon>
        <taxon>Agaricomycetidae</taxon>
        <taxon>Agaricales</taxon>
        <taxon>Marasmiineae</taxon>
        <taxon>Marasmiaceae</taxon>
        <taxon>Marasmius</taxon>
    </lineage>
</organism>
<keyword evidence="6 8" id="KW-0560">Oxidoreductase</keyword>
<evidence type="ECO:0000256" key="7">
    <source>
        <dbReference type="ARBA" id="ARBA00048933"/>
    </source>
</evidence>
<evidence type="ECO:0000256" key="8">
    <source>
        <dbReference type="PIRNR" id="PIRNR000362"/>
    </source>
</evidence>
<dbReference type="Gene3D" id="3.50.50.60">
    <property type="entry name" value="FAD/NAD(P)-binding domain"/>
    <property type="match status" value="1"/>
</dbReference>
<dbReference type="PIRSF" id="PIRSF000362">
    <property type="entry name" value="FNR"/>
    <property type="match status" value="1"/>
</dbReference>
<dbReference type="InterPro" id="IPR036188">
    <property type="entry name" value="FAD/NAD-bd_sf"/>
</dbReference>
<dbReference type="Gene3D" id="3.40.50.720">
    <property type="entry name" value="NAD(P)-binding Rossmann-like Domain"/>
    <property type="match status" value="1"/>
</dbReference>
<protein>
    <recommendedName>
        <fullName evidence="8">NADPH:adrenodoxin oxidoreductase, mitochondrial</fullName>
        <ecNumber evidence="8">1.18.1.6</ecNumber>
    </recommendedName>
</protein>
<keyword evidence="5 8" id="KW-0521">NADP</keyword>
<dbReference type="SUPFAM" id="SSF51971">
    <property type="entry name" value="Nucleotide-binding domain"/>
    <property type="match status" value="1"/>
</dbReference>
<evidence type="ECO:0000256" key="4">
    <source>
        <dbReference type="ARBA" id="ARBA00022827"/>
    </source>
</evidence>
<dbReference type="PANTHER" id="PTHR48467:SF1">
    <property type="entry name" value="GLUTAMATE SYNTHASE 1 [NADH], CHLOROPLASTIC-LIKE"/>
    <property type="match status" value="1"/>
</dbReference>
<keyword evidence="10" id="KW-1185">Reference proteome</keyword>
<evidence type="ECO:0000313" key="10">
    <source>
        <dbReference type="Proteomes" id="UP001437256"/>
    </source>
</evidence>
<evidence type="ECO:0000256" key="1">
    <source>
        <dbReference type="ARBA" id="ARBA00001974"/>
    </source>
</evidence>
<comment type="catalytic activity">
    <reaction evidence="7 8">
        <text>2 reduced [adrenodoxin] + NADP(+) + H(+) = 2 oxidized [adrenodoxin] + NADPH</text>
        <dbReference type="Rhea" id="RHEA:42312"/>
        <dbReference type="Rhea" id="RHEA-COMP:9998"/>
        <dbReference type="Rhea" id="RHEA-COMP:9999"/>
        <dbReference type="ChEBI" id="CHEBI:15378"/>
        <dbReference type="ChEBI" id="CHEBI:33737"/>
        <dbReference type="ChEBI" id="CHEBI:33738"/>
        <dbReference type="ChEBI" id="CHEBI:57783"/>
        <dbReference type="ChEBI" id="CHEBI:58349"/>
        <dbReference type="EC" id="1.18.1.6"/>
    </reaction>
</comment>
<accession>A0ABR3AAW9</accession>
<dbReference type="Proteomes" id="UP001437256">
    <property type="component" value="Unassembled WGS sequence"/>
</dbReference>
<dbReference type="PANTHER" id="PTHR48467">
    <property type="entry name" value="GLUTAMATE SYNTHASE 1 [NADH], CHLOROPLASTIC-LIKE"/>
    <property type="match status" value="1"/>
</dbReference>
<dbReference type="InterPro" id="IPR021163">
    <property type="entry name" value="Ferredox_Rdtase_adrenod"/>
</dbReference>
<reference evidence="9 10" key="1">
    <citation type="submission" date="2024-05" db="EMBL/GenBank/DDBJ databases">
        <title>A draft genome resource for the thread blight pathogen Marasmius tenuissimus strain MS-2.</title>
        <authorList>
            <person name="Yulfo-Soto G.E."/>
            <person name="Baruah I.K."/>
            <person name="Amoako-Attah I."/>
            <person name="Bukari Y."/>
            <person name="Meinhardt L.W."/>
            <person name="Bailey B.A."/>
            <person name="Cohen S.P."/>
        </authorList>
    </citation>
    <scope>NUCLEOTIDE SEQUENCE [LARGE SCALE GENOMIC DNA]</scope>
    <source>
        <strain evidence="9 10">MS-2</strain>
    </source>
</reference>
<evidence type="ECO:0000256" key="6">
    <source>
        <dbReference type="ARBA" id="ARBA00023002"/>
    </source>
</evidence>
<dbReference type="PRINTS" id="PR00419">
    <property type="entry name" value="ADXRDTASE"/>
</dbReference>
<keyword evidence="3 8" id="KW-0285">Flavoprotein</keyword>
<dbReference type="EC" id="1.18.1.6" evidence="8"/>
<sequence>MKLGIIGGGPSGFYVASRILSRTSRPLRIDVYDRLWCPHGLVRYGVAPDHPEVKNCVHKFDQAASDSRLRFFGNVNIGSTGGFGHNLQLPTQSLLKNYTHLLLATGCTRPRLHPSLPPQKDVVLPALDVVHWYTAHPSNASPPPLDKVKHVSIIGLGNVSLDVARILLMSPEELAPYDVPESVLDVLRRSTIEHVSIVGRRGPLEAAFTTKELREMMNLSEARMAPLDPSVLQVQEGIKLTRQQSRTLDLLKKGSKNTDSSSKKTWSLEFYRNPLEIAPSHNSHAHGHTLTLGHTEVDKTTGKAVPTGLTTQLPTDLVITSLGFHGESFALPSSSSSSISTADVDLYSPTLGYLRTISPTNRLVSPTPSGHILKHMYASGWAAMGAKGVLAATMMDAYNVADEGILKDVVMADQEVESGKLEEELLLNPDESSVDLDSLPSEIEKGLLEGSVTTYEDWRKVDEEERGRAKEGKERERMLSWEEVTKYLRR</sequence>
<evidence type="ECO:0000313" key="9">
    <source>
        <dbReference type="EMBL" id="KAL0070703.1"/>
    </source>
</evidence>
<evidence type="ECO:0000256" key="5">
    <source>
        <dbReference type="ARBA" id="ARBA00022857"/>
    </source>
</evidence>
<keyword evidence="4 8" id="KW-0274">FAD</keyword>
<comment type="similarity">
    <text evidence="2 8">Belongs to the ferredoxin--NADP reductase type 1 family.</text>
</comment>
<dbReference type="EMBL" id="JBBXMP010000005">
    <property type="protein sequence ID" value="KAL0070703.1"/>
    <property type="molecule type" value="Genomic_DNA"/>
</dbReference>
<gene>
    <name evidence="9" type="primary">ARH1</name>
    <name evidence="9" type="ORF">AAF712_001924</name>
</gene>
<evidence type="ECO:0000256" key="2">
    <source>
        <dbReference type="ARBA" id="ARBA00008312"/>
    </source>
</evidence>
<dbReference type="GO" id="GO:0016491">
    <property type="term" value="F:oxidoreductase activity"/>
    <property type="evidence" value="ECO:0007669"/>
    <property type="project" value="UniProtKB-KW"/>
</dbReference>
<evidence type="ECO:0000256" key="3">
    <source>
        <dbReference type="ARBA" id="ARBA00022630"/>
    </source>
</evidence>
<proteinExistence type="inferred from homology"/>